<evidence type="ECO:0000259" key="4">
    <source>
        <dbReference type="PROSITE" id="PS50835"/>
    </source>
</evidence>
<comment type="caution">
    <text evidence="5">The sequence shown here is derived from an EMBL/GenBank/DDBJ whole genome shotgun (WGS) entry which is preliminary data.</text>
</comment>
<dbReference type="AlphaFoldDB" id="A0A151NCC7"/>
<dbReference type="SMART" id="SM00407">
    <property type="entry name" value="IGc1"/>
    <property type="match status" value="1"/>
</dbReference>
<dbReference type="InterPro" id="IPR013783">
    <property type="entry name" value="Ig-like_fold"/>
</dbReference>
<accession>A0A151NCC7</accession>
<evidence type="ECO:0000313" key="6">
    <source>
        <dbReference type="Proteomes" id="UP000050525"/>
    </source>
</evidence>
<keyword evidence="3" id="KW-0812">Transmembrane</keyword>
<dbReference type="Gene3D" id="2.60.40.10">
    <property type="entry name" value="Immunoglobulins"/>
    <property type="match status" value="2"/>
</dbReference>
<evidence type="ECO:0000256" key="3">
    <source>
        <dbReference type="SAM" id="Phobius"/>
    </source>
</evidence>
<keyword evidence="6" id="KW-1185">Reference proteome</keyword>
<keyword evidence="3" id="KW-1133">Transmembrane helix</keyword>
<dbReference type="PROSITE" id="PS00290">
    <property type="entry name" value="IG_MHC"/>
    <property type="match status" value="1"/>
</dbReference>
<evidence type="ECO:0000256" key="1">
    <source>
        <dbReference type="ARBA" id="ARBA00023157"/>
    </source>
</evidence>
<dbReference type="InterPro" id="IPR036179">
    <property type="entry name" value="Ig-like_dom_sf"/>
</dbReference>
<dbReference type="Pfam" id="PF07654">
    <property type="entry name" value="C1-set"/>
    <property type="match status" value="1"/>
</dbReference>
<dbReference type="EMBL" id="AKHW03003419">
    <property type="protein sequence ID" value="KYO34462.1"/>
    <property type="molecule type" value="Genomic_DNA"/>
</dbReference>
<dbReference type="InterPro" id="IPR003597">
    <property type="entry name" value="Ig_C1-set"/>
</dbReference>
<dbReference type="InterPro" id="IPR003006">
    <property type="entry name" value="Ig/MHC_CS"/>
</dbReference>
<keyword evidence="1" id="KW-1015">Disulfide bond</keyword>
<proteinExistence type="predicted"/>
<evidence type="ECO:0000313" key="5">
    <source>
        <dbReference type="EMBL" id="KYO34462.1"/>
    </source>
</evidence>
<feature type="domain" description="Ig-like" evidence="4">
    <location>
        <begin position="126"/>
        <end position="219"/>
    </location>
</feature>
<protein>
    <submittedName>
        <fullName evidence="5">Natural cytotoxicity triggering receptor 3 ligand 1-like</fullName>
    </submittedName>
</protein>
<dbReference type="PROSITE" id="PS50835">
    <property type="entry name" value="IG_LIKE"/>
    <property type="match status" value="2"/>
</dbReference>
<sequence>MALLLSPLFPAPRGSQLQVTTAPSSTACVGLGALLQCRFDVGGPVALDSLQVTWYFWEEKVAWYDQGRRKALRGANLPSEKELQSGDASLSLAAVTVPNEGLYRCVVGYKAQQHKGETTLHLLAAPTISIPRKPAVADAETSLLCHVGRFFPKDVDVAWLRDGQVLKGFTRSSPHRNADGTFNLTLTYTFTPTHNDAGNIFSCHVHHAALEQPIQEDVTLDILAGDRTGAVVGAVLGILLGAGAAAAAAIYFWRNRKKGFILWFSTLGSVDNSTR</sequence>
<keyword evidence="3" id="KW-0472">Membrane</keyword>
<gene>
    <name evidence="5" type="ORF">Y1Q_0018589</name>
</gene>
<organism evidence="5 6">
    <name type="scientific">Alligator mississippiensis</name>
    <name type="common">American alligator</name>
    <dbReference type="NCBI Taxonomy" id="8496"/>
    <lineage>
        <taxon>Eukaryota</taxon>
        <taxon>Metazoa</taxon>
        <taxon>Chordata</taxon>
        <taxon>Craniata</taxon>
        <taxon>Vertebrata</taxon>
        <taxon>Euteleostomi</taxon>
        <taxon>Archelosauria</taxon>
        <taxon>Archosauria</taxon>
        <taxon>Crocodylia</taxon>
        <taxon>Alligatoridae</taxon>
        <taxon>Alligatorinae</taxon>
        <taxon>Alligator</taxon>
    </lineage>
</organism>
<dbReference type="InterPro" id="IPR007110">
    <property type="entry name" value="Ig-like_dom"/>
</dbReference>
<reference evidence="5 6" key="1">
    <citation type="journal article" date="2012" name="Genome Biol.">
        <title>Sequencing three crocodilian genomes to illuminate the evolution of archosaurs and amniotes.</title>
        <authorList>
            <person name="St John J.A."/>
            <person name="Braun E.L."/>
            <person name="Isberg S.R."/>
            <person name="Miles L.G."/>
            <person name="Chong A.Y."/>
            <person name="Gongora J."/>
            <person name="Dalzell P."/>
            <person name="Moran C."/>
            <person name="Bed'hom B."/>
            <person name="Abzhanov A."/>
            <person name="Burgess S.C."/>
            <person name="Cooksey A.M."/>
            <person name="Castoe T.A."/>
            <person name="Crawford N.G."/>
            <person name="Densmore L.D."/>
            <person name="Drew J.C."/>
            <person name="Edwards S.V."/>
            <person name="Faircloth B.C."/>
            <person name="Fujita M.K."/>
            <person name="Greenwold M.J."/>
            <person name="Hoffmann F.G."/>
            <person name="Howard J.M."/>
            <person name="Iguchi T."/>
            <person name="Janes D.E."/>
            <person name="Khan S.Y."/>
            <person name="Kohno S."/>
            <person name="de Koning A.J."/>
            <person name="Lance S.L."/>
            <person name="McCarthy F.M."/>
            <person name="McCormack J.E."/>
            <person name="Merchant M.E."/>
            <person name="Peterson D.G."/>
            <person name="Pollock D.D."/>
            <person name="Pourmand N."/>
            <person name="Raney B.J."/>
            <person name="Roessler K.A."/>
            <person name="Sanford J.R."/>
            <person name="Sawyer R.H."/>
            <person name="Schmidt C.J."/>
            <person name="Triplett E.W."/>
            <person name="Tuberville T.D."/>
            <person name="Venegas-Anaya M."/>
            <person name="Howard J.T."/>
            <person name="Jarvis E.D."/>
            <person name="Guillette L.J.Jr."/>
            <person name="Glenn T.C."/>
            <person name="Green R.E."/>
            <person name="Ray D.A."/>
        </authorList>
    </citation>
    <scope>NUCLEOTIDE SEQUENCE [LARGE SCALE GENOMIC DNA]</scope>
    <source>
        <strain evidence="5">KSC_2009_1</strain>
    </source>
</reference>
<evidence type="ECO:0000256" key="2">
    <source>
        <dbReference type="ARBA" id="ARBA00023180"/>
    </source>
</evidence>
<dbReference type="SUPFAM" id="SSF48726">
    <property type="entry name" value="Immunoglobulin"/>
    <property type="match status" value="2"/>
</dbReference>
<dbReference type="PANTHER" id="PTHR19971">
    <property type="entry name" value="SIGNAL-REGULATORY PROTEIN BETA"/>
    <property type="match status" value="1"/>
</dbReference>
<feature type="domain" description="Ig-like" evidence="4">
    <location>
        <begin position="12"/>
        <end position="121"/>
    </location>
</feature>
<name>A0A151NCC7_ALLMI</name>
<dbReference type="Proteomes" id="UP000050525">
    <property type="component" value="Unassembled WGS sequence"/>
</dbReference>
<feature type="transmembrane region" description="Helical" evidence="3">
    <location>
        <begin position="230"/>
        <end position="253"/>
    </location>
</feature>
<keyword evidence="2" id="KW-0325">Glycoprotein</keyword>
<dbReference type="InterPro" id="IPR051755">
    <property type="entry name" value="Ig-like_CS_Receptor"/>
</dbReference>